<evidence type="ECO:0000256" key="1">
    <source>
        <dbReference type="ARBA" id="ARBA00008857"/>
    </source>
</evidence>
<evidence type="ECO:0000256" key="3">
    <source>
        <dbReference type="ARBA" id="ARBA00023125"/>
    </source>
</evidence>
<comment type="caution">
    <text evidence="6">The sequence shown here is derived from an EMBL/GenBank/DDBJ whole genome shotgun (WGS) entry which is preliminary data.</text>
</comment>
<dbReference type="GO" id="GO:0006310">
    <property type="term" value="P:DNA recombination"/>
    <property type="evidence" value="ECO:0007669"/>
    <property type="project" value="UniProtKB-KW"/>
</dbReference>
<comment type="similarity">
    <text evidence="1">Belongs to the 'phage' integrase family.</text>
</comment>
<dbReference type="CDD" id="cd01184">
    <property type="entry name" value="INT_C_like_1"/>
    <property type="match status" value="1"/>
</dbReference>
<organism evidence="6 7">
    <name type="scientific">Vibrio lentus</name>
    <dbReference type="NCBI Taxonomy" id="136468"/>
    <lineage>
        <taxon>Bacteria</taxon>
        <taxon>Pseudomonadati</taxon>
        <taxon>Pseudomonadota</taxon>
        <taxon>Gammaproteobacteria</taxon>
        <taxon>Vibrionales</taxon>
        <taxon>Vibrionaceae</taxon>
        <taxon>Vibrio</taxon>
    </lineage>
</organism>
<dbReference type="PANTHER" id="PTHR30349">
    <property type="entry name" value="PHAGE INTEGRASE-RELATED"/>
    <property type="match status" value="1"/>
</dbReference>
<dbReference type="InterPro" id="IPR013762">
    <property type="entry name" value="Integrase-like_cat_sf"/>
</dbReference>
<dbReference type="SUPFAM" id="SSF56349">
    <property type="entry name" value="DNA breaking-rejoining enzymes"/>
    <property type="match status" value="1"/>
</dbReference>
<dbReference type="RefSeq" id="WP_102299420.1">
    <property type="nucleotide sequence ID" value="NZ_JAAHTI010000001.1"/>
</dbReference>
<evidence type="ECO:0000256" key="2">
    <source>
        <dbReference type="ARBA" id="ARBA00022908"/>
    </source>
</evidence>
<feature type="domain" description="Tyr recombinase" evidence="5">
    <location>
        <begin position="435"/>
        <end position="623"/>
    </location>
</feature>
<keyword evidence="2" id="KW-0229">DNA integration</keyword>
<evidence type="ECO:0000259" key="5">
    <source>
        <dbReference type="PROSITE" id="PS51898"/>
    </source>
</evidence>
<name>A0AA44VT72_9VIBR</name>
<sequence length="644" mass="73997">MRYLTLKSNGKWQFRYQIPERYRRHFSNRYEIKKTLHVTSKQEAYLAGIEHELALKKYMSEITIGDVTSSFDESYARSAIAKVAKTGIEQIYLVMSRVREDKTFKAALKQARFTQDAIGGADAIEGLFTLDLSFSGALQCLFNVYPDQVSARDRAKIFVQECMHFDASARNSSSFDVLFNKLIMVFQHLINARKAIELMKFDEVKLISVQLAKLSESEGKLLTVEEFKKTASHEHANNLSNNTATRQTANTKAMTPQPTKSSDAIEGVDIEKILEAYEKEKKFELRLKHNPQSLVEEKKVYKDINTKIERVRSVHKIIGQPDITKISRSDCSVALQELFCFPADPCSSGNKHHFIDRPKEEWIEINNHVGHPVIKQRSALKYISQSSEVYKWAVTNKMVEDNPFYSVVGSKHIKEVDEKDKKVPFSQHDLKGIFSHPVFVNLELGVNPMTKAQLNYQYWAPLISYLSGMRPNEVCQLKVGNILRHEDILCFQINGEGEKKSTKTKNSNRFVPIHSKLIDLGLLRLTEGRQADELLFKDLTYTASSQYYGKLEGWVNRTFILPMSLSKKKKTYYSFRHTFIDFYIQNSKEGYILSQLIGHEPATLAEQVYGGRANINKLKEMIEMFDYGDVLDGVLPFFTKETRE</sequence>
<gene>
    <name evidence="6" type="ORF">BCV38_07120</name>
</gene>
<evidence type="ECO:0000313" key="7">
    <source>
        <dbReference type="Proteomes" id="UP000239763"/>
    </source>
</evidence>
<dbReference type="PANTHER" id="PTHR30349:SF41">
    <property type="entry name" value="INTEGRASE_RECOMBINASE PROTEIN MJ0367-RELATED"/>
    <property type="match status" value="1"/>
</dbReference>
<dbReference type="InterPro" id="IPR011010">
    <property type="entry name" value="DNA_brk_join_enz"/>
</dbReference>
<dbReference type="AlphaFoldDB" id="A0AA44VT72"/>
<proteinExistence type="inferred from homology"/>
<dbReference type="Proteomes" id="UP000239763">
    <property type="component" value="Unassembled WGS sequence"/>
</dbReference>
<evidence type="ECO:0000256" key="4">
    <source>
        <dbReference type="ARBA" id="ARBA00023172"/>
    </source>
</evidence>
<keyword evidence="3" id="KW-0238">DNA-binding</keyword>
<accession>A0AA44VT72</accession>
<reference evidence="6 7" key="1">
    <citation type="journal article" date="2018" name="Nature">
        <title>A major lineage of non-tailed dsDNA viruses as unrecognized killers of marine bacteria.</title>
        <authorList>
            <person name="Kauffman K.M."/>
            <person name="Hussain F.A."/>
            <person name="Yang J."/>
            <person name="Arevalo P."/>
            <person name="Brown J.M."/>
            <person name="Chang W.K."/>
            <person name="VanInsberghe D."/>
            <person name="Elsherbini J."/>
            <person name="Sharma R.S."/>
            <person name="Cutler M.B."/>
            <person name="Kelly L."/>
            <person name="Polz M.F."/>
        </authorList>
    </citation>
    <scope>NUCLEOTIDE SEQUENCE [LARGE SCALE GENOMIC DNA]</scope>
    <source>
        <strain evidence="6 7">10N.286.55.E1</strain>
    </source>
</reference>
<dbReference type="GO" id="GO:0003677">
    <property type="term" value="F:DNA binding"/>
    <property type="evidence" value="ECO:0007669"/>
    <property type="project" value="UniProtKB-KW"/>
</dbReference>
<keyword evidence="4" id="KW-0233">DNA recombination</keyword>
<dbReference type="EMBL" id="MCSB01000013">
    <property type="protein sequence ID" value="PME29845.1"/>
    <property type="molecule type" value="Genomic_DNA"/>
</dbReference>
<dbReference type="Gene3D" id="1.10.443.10">
    <property type="entry name" value="Intergrase catalytic core"/>
    <property type="match status" value="1"/>
</dbReference>
<dbReference type="InterPro" id="IPR050090">
    <property type="entry name" value="Tyrosine_recombinase_XerCD"/>
</dbReference>
<dbReference type="GO" id="GO:0015074">
    <property type="term" value="P:DNA integration"/>
    <property type="evidence" value="ECO:0007669"/>
    <property type="project" value="UniProtKB-KW"/>
</dbReference>
<dbReference type="PROSITE" id="PS51898">
    <property type="entry name" value="TYR_RECOMBINASE"/>
    <property type="match status" value="1"/>
</dbReference>
<protein>
    <recommendedName>
        <fullName evidence="5">Tyr recombinase domain-containing protein</fullName>
    </recommendedName>
</protein>
<keyword evidence="7" id="KW-1185">Reference proteome</keyword>
<dbReference type="InterPro" id="IPR002104">
    <property type="entry name" value="Integrase_catalytic"/>
</dbReference>
<evidence type="ECO:0000313" key="6">
    <source>
        <dbReference type="EMBL" id="PME29845.1"/>
    </source>
</evidence>